<dbReference type="EMBL" id="BAABAU010000001">
    <property type="protein sequence ID" value="GAA4266000.1"/>
    <property type="molecule type" value="Genomic_DNA"/>
</dbReference>
<keyword evidence="2" id="KW-1185">Reference proteome</keyword>
<accession>A0ABP8E1B8</accession>
<evidence type="ECO:0000313" key="2">
    <source>
        <dbReference type="Proteomes" id="UP001501594"/>
    </source>
</evidence>
<name>A0ABP8E1B8_9MICO</name>
<organism evidence="1 2">
    <name type="scientific">Frondihabitans peucedani</name>
    <dbReference type="NCBI Taxonomy" id="598626"/>
    <lineage>
        <taxon>Bacteria</taxon>
        <taxon>Bacillati</taxon>
        <taxon>Actinomycetota</taxon>
        <taxon>Actinomycetes</taxon>
        <taxon>Micrococcales</taxon>
        <taxon>Microbacteriaceae</taxon>
        <taxon>Frondihabitans</taxon>
    </lineage>
</organism>
<comment type="caution">
    <text evidence="1">The sequence shown here is derived from an EMBL/GenBank/DDBJ whole genome shotgun (WGS) entry which is preliminary data.</text>
</comment>
<gene>
    <name evidence="1" type="ORF">GCM10022256_16120</name>
</gene>
<protein>
    <submittedName>
        <fullName evidence="1">Uncharacterized protein</fullName>
    </submittedName>
</protein>
<dbReference type="Proteomes" id="UP001501594">
    <property type="component" value="Unassembled WGS sequence"/>
</dbReference>
<reference evidence="2" key="1">
    <citation type="journal article" date="2019" name="Int. J. Syst. Evol. Microbiol.">
        <title>The Global Catalogue of Microorganisms (GCM) 10K type strain sequencing project: providing services to taxonomists for standard genome sequencing and annotation.</title>
        <authorList>
            <consortium name="The Broad Institute Genomics Platform"/>
            <consortium name="The Broad Institute Genome Sequencing Center for Infectious Disease"/>
            <person name="Wu L."/>
            <person name="Ma J."/>
        </authorList>
    </citation>
    <scope>NUCLEOTIDE SEQUENCE [LARGE SCALE GENOMIC DNA]</scope>
    <source>
        <strain evidence="2">JCM 17442</strain>
    </source>
</reference>
<proteinExistence type="predicted"/>
<sequence length="190" mass="20727">MTPLDADSEASQKAAESARGHLLRTITERWLSRADEMARTAIVGQPDVTNSTDVAELTVLKRNLVSLIQSGAQSVDRIFSPRLDIDALASKTRSNVHGGITIDLRAAVEELAKPLHDLLKGAGYQTEPLKRHGGDYSYDRFTASDMEITPYPEVSAFERAVEKLGHARLAQAARELATESEKAAGLWDSL</sequence>
<evidence type="ECO:0000313" key="1">
    <source>
        <dbReference type="EMBL" id="GAA4266000.1"/>
    </source>
</evidence>